<organism evidence="2 3">
    <name type="scientific">Austropuccinia psidii MF-1</name>
    <dbReference type="NCBI Taxonomy" id="1389203"/>
    <lineage>
        <taxon>Eukaryota</taxon>
        <taxon>Fungi</taxon>
        <taxon>Dikarya</taxon>
        <taxon>Basidiomycota</taxon>
        <taxon>Pucciniomycotina</taxon>
        <taxon>Pucciniomycetes</taxon>
        <taxon>Pucciniales</taxon>
        <taxon>Sphaerophragmiaceae</taxon>
        <taxon>Austropuccinia</taxon>
    </lineage>
</organism>
<dbReference type="AlphaFoldDB" id="A0A9Q3HJ63"/>
<keyword evidence="3" id="KW-1185">Reference proteome</keyword>
<protein>
    <submittedName>
        <fullName evidence="2">Uncharacterized protein</fullName>
    </submittedName>
</protein>
<gene>
    <name evidence="2" type="ORF">O181_044189</name>
</gene>
<evidence type="ECO:0000313" key="3">
    <source>
        <dbReference type="Proteomes" id="UP000765509"/>
    </source>
</evidence>
<proteinExistence type="predicted"/>
<evidence type="ECO:0000313" key="2">
    <source>
        <dbReference type="EMBL" id="MBW0504474.1"/>
    </source>
</evidence>
<feature type="compositionally biased region" description="Polar residues" evidence="1">
    <location>
        <begin position="208"/>
        <end position="217"/>
    </location>
</feature>
<reference evidence="2" key="1">
    <citation type="submission" date="2021-03" db="EMBL/GenBank/DDBJ databases">
        <title>Draft genome sequence of rust myrtle Austropuccinia psidii MF-1, a brazilian biotype.</title>
        <authorList>
            <person name="Quecine M.C."/>
            <person name="Pachon D.M.R."/>
            <person name="Bonatelli M.L."/>
            <person name="Correr F.H."/>
            <person name="Franceschini L.M."/>
            <person name="Leite T.F."/>
            <person name="Margarido G.R.A."/>
            <person name="Almeida C.A."/>
            <person name="Ferrarezi J.A."/>
            <person name="Labate C.A."/>
        </authorList>
    </citation>
    <scope>NUCLEOTIDE SEQUENCE</scope>
    <source>
        <strain evidence="2">MF-1</strain>
    </source>
</reference>
<dbReference type="Proteomes" id="UP000765509">
    <property type="component" value="Unassembled WGS sequence"/>
</dbReference>
<comment type="caution">
    <text evidence="2">The sequence shown here is derived from an EMBL/GenBank/DDBJ whole genome shotgun (WGS) entry which is preliminary data.</text>
</comment>
<sequence length="253" mass="29831">MIPPHFNDFGFPRDYYLQRESTISRNRDMERREVEVLQIHKTWQNEPSYTFQDGFQQQNASNALHRTVYCNQSNLQRTSPMQNCRQGIQLRVLLERTCRKYLENFPQRDILQRTNHRRQIEPERSYSDCFRLTKSGQQTKLPSGFTKLMHQQTSGQESPYFPIAGNIQDRERIIGKEQDFFSPESERVRTYDPEIVGPAGRSTKKQQKVVNTSNEASSPKRRNNICTHIEHNVVTLESTISSNNLWLQFAQFL</sequence>
<dbReference type="EMBL" id="AVOT02017959">
    <property type="protein sequence ID" value="MBW0504474.1"/>
    <property type="molecule type" value="Genomic_DNA"/>
</dbReference>
<evidence type="ECO:0000256" key="1">
    <source>
        <dbReference type="SAM" id="MobiDB-lite"/>
    </source>
</evidence>
<name>A0A9Q3HJ63_9BASI</name>
<accession>A0A9Q3HJ63</accession>
<feature type="region of interest" description="Disordered" evidence="1">
    <location>
        <begin position="194"/>
        <end position="223"/>
    </location>
</feature>